<sequence length="461" mass="50429">MSPKTKQAAIHALVRRSSDVALSVAGCHNTSIVVALEGITIRGIRERVFHQGPLNTYLKLSVDGKHSMTTDVAHDSLNPRWKFSTSAKLRVRASSTIKICLYRQHNIMQVLDDQKLGEFQAPLISFLKEDTEYRLSSRDSPTSTIQVKLALDYSATLEDVEFANAKRQLEKLWQMPSVHAVHAKGAKTLVLLSQAIRYLDKLMDLISGITELYPWCKLAWIFLLSVYKAFKSQVELDVDLRQLISELREALAQAQDCRAAASVPGASRTLHAVLQLVLEGAALIDEWVHTTSLKKPFKAVALGRRIRDCTGKLADLRSLMTVLTGTQHLADAILSGVGEVKQLLSELKHYAARPSGESLRLPLDHLPEEAESSEAPVALHGPAAKSSSDIFGCVGGAPPAYASTHDLLAGLSRPHITDRTSDVKVPFPTASPYGEESHAPAGPNVPRRRSEGQDLAVPAAW</sequence>
<name>A0A9P3G8Y5_9APHY</name>
<dbReference type="OrthoDB" id="2656694at2759"/>
<dbReference type="InterPro" id="IPR035892">
    <property type="entry name" value="C2_domain_sf"/>
</dbReference>
<comment type="caution">
    <text evidence="3">The sequence shown here is derived from an EMBL/GenBank/DDBJ whole genome shotgun (WGS) entry which is preliminary data.</text>
</comment>
<protein>
    <submittedName>
        <fullName evidence="3">C2 domain-containing protein</fullName>
    </submittedName>
</protein>
<dbReference type="CDD" id="cd00030">
    <property type="entry name" value="C2"/>
    <property type="match status" value="1"/>
</dbReference>
<gene>
    <name evidence="3" type="ORF">PsYK624_075970</name>
</gene>
<accession>A0A9P3G8Y5</accession>
<evidence type="ECO:0000313" key="4">
    <source>
        <dbReference type="Proteomes" id="UP000703269"/>
    </source>
</evidence>
<evidence type="ECO:0000259" key="2">
    <source>
        <dbReference type="PROSITE" id="PS50004"/>
    </source>
</evidence>
<evidence type="ECO:0000256" key="1">
    <source>
        <dbReference type="SAM" id="MobiDB-lite"/>
    </source>
</evidence>
<feature type="domain" description="C2" evidence="2">
    <location>
        <begin position="16"/>
        <end position="137"/>
    </location>
</feature>
<dbReference type="SUPFAM" id="SSF49562">
    <property type="entry name" value="C2 domain (Calcium/lipid-binding domain, CaLB)"/>
    <property type="match status" value="1"/>
</dbReference>
<dbReference type="InterPro" id="IPR000008">
    <property type="entry name" value="C2_dom"/>
</dbReference>
<reference evidence="3 4" key="1">
    <citation type="submission" date="2021-08" db="EMBL/GenBank/DDBJ databases">
        <title>Draft Genome Sequence of Phanerochaete sordida strain YK-624.</title>
        <authorList>
            <person name="Mori T."/>
            <person name="Dohra H."/>
            <person name="Suzuki T."/>
            <person name="Kawagishi H."/>
            <person name="Hirai H."/>
        </authorList>
    </citation>
    <scope>NUCLEOTIDE SEQUENCE [LARGE SCALE GENOMIC DNA]</scope>
    <source>
        <strain evidence="3 4">YK-624</strain>
    </source>
</reference>
<dbReference type="Gene3D" id="2.60.40.150">
    <property type="entry name" value="C2 domain"/>
    <property type="match status" value="1"/>
</dbReference>
<organism evidence="3 4">
    <name type="scientific">Phanerochaete sordida</name>
    <dbReference type="NCBI Taxonomy" id="48140"/>
    <lineage>
        <taxon>Eukaryota</taxon>
        <taxon>Fungi</taxon>
        <taxon>Dikarya</taxon>
        <taxon>Basidiomycota</taxon>
        <taxon>Agaricomycotina</taxon>
        <taxon>Agaricomycetes</taxon>
        <taxon>Polyporales</taxon>
        <taxon>Phanerochaetaceae</taxon>
        <taxon>Phanerochaete</taxon>
    </lineage>
</organism>
<feature type="region of interest" description="Disordered" evidence="1">
    <location>
        <begin position="418"/>
        <end position="461"/>
    </location>
</feature>
<dbReference type="AlphaFoldDB" id="A0A9P3G8Y5"/>
<evidence type="ECO:0000313" key="3">
    <source>
        <dbReference type="EMBL" id="GJE91447.1"/>
    </source>
</evidence>
<dbReference type="EMBL" id="BPQB01000021">
    <property type="protein sequence ID" value="GJE91447.1"/>
    <property type="molecule type" value="Genomic_DNA"/>
</dbReference>
<proteinExistence type="predicted"/>
<keyword evidence="4" id="KW-1185">Reference proteome</keyword>
<dbReference type="PROSITE" id="PS50004">
    <property type="entry name" value="C2"/>
    <property type="match status" value="1"/>
</dbReference>
<dbReference type="Pfam" id="PF00168">
    <property type="entry name" value="C2"/>
    <property type="match status" value="1"/>
</dbReference>
<dbReference type="Proteomes" id="UP000703269">
    <property type="component" value="Unassembled WGS sequence"/>
</dbReference>